<dbReference type="FunCoup" id="G7E0V5">
    <property type="interactions" value="289"/>
</dbReference>
<comment type="caution">
    <text evidence="8">The sequence shown here is derived from an EMBL/GenBank/DDBJ whole genome shotgun (WGS) entry which is preliminary data.</text>
</comment>
<evidence type="ECO:0000256" key="2">
    <source>
        <dbReference type="ARBA" id="ARBA00022723"/>
    </source>
</evidence>
<dbReference type="PROSITE" id="PS50115">
    <property type="entry name" value="ARFGAP"/>
    <property type="match status" value="1"/>
</dbReference>
<organism evidence="8 9">
    <name type="scientific">Mixia osmundae (strain CBS 9802 / IAM 14324 / JCM 22182 / KY 12970)</name>
    <dbReference type="NCBI Taxonomy" id="764103"/>
    <lineage>
        <taxon>Eukaryota</taxon>
        <taxon>Fungi</taxon>
        <taxon>Dikarya</taxon>
        <taxon>Basidiomycota</taxon>
        <taxon>Pucciniomycotina</taxon>
        <taxon>Mixiomycetes</taxon>
        <taxon>Mixiales</taxon>
        <taxon>Mixiaceae</taxon>
        <taxon>Mixia</taxon>
    </lineage>
</organism>
<evidence type="ECO:0000313" key="9">
    <source>
        <dbReference type="Proteomes" id="UP000009131"/>
    </source>
</evidence>
<feature type="compositionally biased region" description="Low complexity" evidence="6">
    <location>
        <begin position="148"/>
        <end position="158"/>
    </location>
</feature>
<dbReference type="PANTHER" id="PTHR46395:SF1">
    <property type="entry name" value="ADP-RIBOSYLATION FACTOR GTPASE-ACTIVATING PROTEIN 1"/>
    <property type="match status" value="1"/>
</dbReference>
<feature type="region of interest" description="Disordered" evidence="6">
    <location>
        <begin position="413"/>
        <end position="458"/>
    </location>
</feature>
<gene>
    <name evidence="8" type="primary">Mo03132</name>
    <name evidence="8" type="ORF">E5Q_03132</name>
</gene>
<dbReference type="GO" id="GO:0008270">
    <property type="term" value="F:zinc ion binding"/>
    <property type="evidence" value="ECO:0007669"/>
    <property type="project" value="UniProtKB-KW"/>
</dbReference>
<feature type="region of interest" description="Disordered" evidence="6">
    <location>
        <begin position="143"/>
        <end position="180"/>
    </location>
</feature>
<dbReference type="InterPro" id="IPR001164">
    <property type="entry name" value="ArfGAP_dom"/>
</dbReference>
<dbReference type="Gene3D" id="1.10.220.150">
    <property type="entry name" value="Arf GTPase activating protein"/>
    <property type="match status" value="1"/>
</dbReference>
<reference evidence="8 9" key="1">
    <citation type="journal article" date="2011" name="J. Gen. Appl. Microbiol.">
        <title>Draft genome sequencing of the enigmatic basidiomycete Mixia osmundae.</title>
        <authorList>
            <person name="Nishida H."/>
            <person name="Nagatsuka Y."/>
            <person name="Sugiyama J."/>
        </authorList>
    </citation>
    <scope>NUCLEOTIDE SEQUENCE [LARGE SCALE GENOMIC DNA]</scope>
    <source>
        <strain evidence="9">CBS 9802 / IAM 14324 / JCM 22182 / KY 12970</strain>
    </source>
</reference>
<dbReference type="SUPFAM" id="SSF57863">
    <property type="entry name" value="ArfGap/RecO-like zinc finger"/>
    <property type="match status" value="1"/>
</dbReference>
<dbReference type="CDD" id="cd08830">
    <property type="entry name" value="ArfGap_ArfGap1"/>
    <property type="match status" value="1"/>
</dbReference>
<dbReference type="PANTHER" id="PTHR46395">
    <property type="entry name" value="ADP-RIBOSYLATION FACTOR GTPASE-ACTIVATING PROTEIN 1"/>
    <property type="match status" value="1"/>
</dbReference>
<dbReference type="Pfam" id="PF01412">
    <property type="entry name" value="ArfGap"/>
    <property type="match status" value="1"/>
</dbReference>
<keyword evidence="9" id="KW-1185">Reference proteome</keyword>
<evidence type="ECO:0000256" key="4">
    <source>
        <dbReference type="ARBA" id="ARBA00022833"/>
    </source>
</evidence>
<evidence type="ECO:0000256" key="1">
    <source>
        <dbReference type="ARBA" id="ARBA00022468"/>
    </source>
</evidence>
<dbReference type="HOGENOM" id="CLU_044516_2_2_1"/>
<keyword evidence="4" id="KW-0862">Zinc</keyword>
<dbReference type="OrthoDB" id="983479at2759"/>
<dbReference type="GO" id="GO:0000139">
    <property type="term" value="C:Golgi membrane"/>
    <property type="evidence" value="ECO:0007669"/>
    <property type="project" value="TreeGrafter"/>
</dbReference>
<dbReference type="EMBL" id="BABT02000090">
    <property type="protein sequence ID" value="GAA96465.1"/>
    <property type="molecule type" value="Genomic_DNA"/>
</dbReference>
<feature type="domain" description="Arf-GAP" evidence="7">
    <location>
        <begin position="7"/>
        <end position="124"/>
    </location>
</feature>
<feature type="region of interest" description="Disordered" evidence="6">
    <location>
        <begin position="208"/>
        <end position="246"/>
    </location>
</feature>
<keyword evidence="2" id="KW-0479">Metal-binding</keyword>
<evidence type="ECO:0000256" key="5">
    <source>
        <dbReference type="PROSITE-ProRule" id="PRU00288"/>
    </source>
</evidence>
<dbReference type="InParanoid" id="G7E0V5"/>
<dbReference type="RefSeq" id="XP_014567786.1">
    <property type="nucleotide sequence ID" value="XM_014712300.1"/>
</dbReference>
<evidence type="ECO:0000256" key="6">
    <source>
        <dbReference type="SAM" id="MobiDB-lite"/>
    </source>
</evidence>
<dbReference type="FunFam" id="1.10.220.150:FF:000014">
    <property type="entry name" value="ADP-ribosylation factor GTPase-activating protein"/>
    <property type="match status" value="1"/>
</dbReference>
<evidence type="ECO:0000256" key="3">
    <source>
        <dbReference type="ARBA" id="ARBA00022771"/>
    </source>
</evidence>
<dbReference type="PRINTS" id="PR00405">
    <property type="entry name" value="REVINTRACTNG"/>
</dbReference>
<dbReference type="SMART" id="SM00105">
    <property type="entry name" value="ArfGap"/>
    <property type="match status" value="1"/>
</dbReference>
<reference evidence="8 9" key="2">
    <citation type="journal article" date="2012" name="Open Biol.">
        <title>Characteristics of nucleosomes and linker DNA regions on the genome of the basidiomycete Mixia osmundae revealed by mono- and dinucleosome mapping.</title>
        <authorList>
            <person name="Nishida H."/>
            <person name="Kondo S."/>
            <person name="Matsumoto T."/>
            <person name="Suzuki Y."/>
            <person name="Yoshikawa H."/>
            <person name="Taylor T.D."/>
            <person name="Sugiyama J."/>
        </authorList>
    </citation>
    <scope>NUCLEOTIDE SEQUENCE [LARGE SCALE GENOMIC DNA]</scope>
    <source>
        <strain evidence="9">CBS 9802 / IAM 14324 / JCM 22182 / KY 12970</strain>
    </source>
</reference>
<dbReference type="STRING" id="764103.G7E0V5"/>
<keyword evidence="1" id="KW-0343">GTPase activation</keyword>
<evidence type="ECO:0000313" key="8">
    <source>
        <dbReference type="EMBL" id="GAA96465.1"/>
    </source>
</evidence>
<name>G7E0V5_MIXOS</name>
<accession>G7E0V5</accession>
<dbReference type="OMA" id="HPQWCSL"/>
<keyword evidence="3 5" id="KW-0863">Zinc-finger</keyword>
<dbReference type="GO" id="GO:0030100">
    <property type="term" value="P:regulation of endocytosis"/>
    <property type="evidence" value="ECO:0007669"/>
    <property type="project" value="TreeGrafter"/>
</dbReference>
<dbReference type="AlphaFoldDB" id="G7E0V5"/>
<dbReference type="InterPro" id="IPR037278">
    <property type="entry name" value="ARFGAP/RecO"/>
</dbReference>
<dbReference type="eggNOG" id="KOG0704">
    <property type="taxonomic scope" value="Eukaryota"/>
</dbReference>
<protein>
    <recommendedName>
        <fullName evidence="7">Arf-GAP domain-containing protein</fullName>
    </recommendedName>
</protein>
<dbReference type="InterPro" id="IPR038508">
    <property type="entry name" value="ArfGAP_dom_sf"/>
</dbReference>
<proteinExistence type="predicted"/>
<dbReference type="Proteomes" id="UP000009131">
    <property type="component" value="Unassembled WGS sequence"/>
</dbReference>
<feature type="compositionally biased region" description="Polar residues" evidence="6">
    <location>
        <begin position="159"/>
        <end position="177"/>
    </location>
</feature>
<evidence type="ECO:0000259" key="7">
    <source>
        <dbReference type="PROSITE" id="PS50115"/>
    </source>
</evidence>
<dbReference type="GO" id="GO:0005096">
    <property type="term" value="F:GTPase activator activity"/>
    <property type="evidence" value="ECO:0007669"/>
    <property type="project" value="UniProtKB-KW"/>
</dbReference>
<dbReference type="GO" id="GO:0032012">
    <property type="term" value="P:regulation of ARF protein signal transduction"/>
    <property type="evidence" value="ECO:0007669"/>
    <property type="project" value="TreeGrafter"/>
</dbReference>
<feature type="compositionally biased region" description="Gly residues" evidence="6">
    <location>
        <begin position="223"/>
        <end position="234"/>
    </location>
</feature>
<sequence>MAEYDAKGLLLDLMKQDGNKLCCDCKAPMPQWASVSHGTYICLNCSGVHRSLGVHISFVRSLTMDKWSEAQVRKMTIGGNAKARQFFEASPEYQPGMSIFDLYNSHVALQYRDKLQAECDGKEWDPSMTPAVVPSLQASSAVRKSRTLGASSALGSSGRNSPRSFGVSPSESAVSTPGSISAGAAGGIANPYSAKAKNESYFATLGAANSSRPEDLPPSQGGRYAGFGSGGVSPGGANATSSKALPSIDDFTQDPVSALSRGWGFFSSALGQAAKTVNETVIEPGMQRVADPEFQAQLHGYASKATTVLGEAGRRGGETLAGGMRAGATIAKREIGVDVGDLGASYVDKLAKRNAQQGGAASPGQQEAGLDFFDQHTAPNGQAGELGYSTKDIYAQSGRNGYQAVNSVVGQDMARGYSDSGSSEQATPDLRGKRAPAAKANKVDDSDWGNFQDDWKDD</sequence>